<accession>A0A5N6C4D2</accession>
<gene>
    <name evidence="2" type="ORF">FH610_000340</name>
</gene>
<evidence type="ECO:0000313" key="2">
    <source>
        <dbReference type="EMBL" id="KAB8187664.1"/>
    </source>
</evidence>
<reference evidence="2 3" key="1">
    <citation type="submission" date="2019-10" db="EMBL/GenBank/DDBJ databases">
        <title>Nonomuraea sp. nov., isolated from Phyllanthus amarus.</title>
        <authorList>
            <person name="Klykleung N."/>
            <person name="Tanasupawat S."/>
        </authorList>
    </citation>
    <scope>NUCLEOTIDE SEQUENCE [LARGE SCALE GENOMIC DNA]</scope>
    <source>
        <strain evidence="2 3">CR1-09</strain>
    </source>
</reference>
<dbReference type="AlphaFoldDB" id="A0A5N6C4D2"/>
<comment type="caution">
    <text evidence="2">The sequence shown here is derived from an EMBL/GenBank/DDBJ whole genome shotgun (WGS) entry which is preliminary data.</text>
</comment>
<protein>
    <submittedName>
        <fullName evidence="2">Uncharacterized protein</fullName>
    </submittedName>
</protein>
<feature type="region of interest" description="Disordered" evidence="1">
    <location>
        <begin position="114"/>
        <end position="136"/>
    </location>
</feature>
<keyword evidence="3" id="KW-1185">Reference proteome</keyword>
<evidence type="ECO:0000313" key="3">
    <source>
        <dbReference type="Proteomes" id="UP000313066"/>
    </source>
</evidence>
<dbReference type="Proteomes" id="UP000313066">
    <property type="component" value="Unassembled WGS sequence"/>
</dbReference>
<name>A0A5N6C4D2_9ACTN</name>
<proteinExistence type="predicted"/>
<dbReference type="EMBL" id="VDMA02000001">
    <property type="protein sequence ID" value="KAB8187664.1"/>
    <property type="molecule type" value="Genomic_DNA"/>
</dbReference>
<sequence length="136" mass="13687">MAELDGGRWPGSGRKRIAITGGIAAHPASTVNAVQVGMMSGTCSISWSAGYAGRNRLIRSPHGSVRATNGSTRTIATSAAVATAPLRSTVPSAGPSSGLTTIMSVPPAITVQAPEGSSDGWNSVAGGWPGHHRTRA</sequence>
<dbReference type="RefSeq" id="WP_139572111.1">
    <property type="nucleotide sequence ID" value="NZ_VDMA02000001.1"/>
</dbReference>
<evidence type="ECO:0000256" key="1">
    <source>
        <dbReference type="SAM" id="MobiDB-lite"/>
    </source>
</evidence>
<organism evidence="2 3">
    <name type="scientific">Microbispora catharanthi</name>
    <dbReference type="NCBI Taxonomy" id="1712871"/>
    <lineage>
        <taxon>Bacteria</taxon>
        <taxon>Bacillati</taxon>
        <taxon>Actinomycetota</taxon>
        <taxon>Actinomycetes</taxon>
        <taxon>Streptosporangiales</taxon>
        <taxon>Streptosporangiaceae</taxon>
        <taxon>Microbispora</taxon>
    </lineage>
</organism>